<dbReference type="InterPro" id="IPR043198">
    <property type="entry name" value="Cyclin/Ssn8"/>
</dbReference>
<dbReference type="InterPro" id="IPR013763">
    <property type="entry name" value="Cyclin-like_dom"/>
</dbReference>
<dbReference type="InterPro" id="IPR006671">
    <property type="entry name" value="Cyclin_N"/>
</dbReference>
<dbReference type="STRING" id="1882483.A0A317XS66"/>
<evidence type="ECO:0000313" key="3">
    <source>
        <dbReference type="EMBL" id="PWZ00141.1"/>
    </source>
</evidence>
<keyword evidence="1" id="KW-0195">Cyclin</keyword>
<dbReference type="InterPro" id="IPR036915">
    <property type="entry name" value="Cyclin-like_sf"/>
</dbReference>
<dbReference type="GO" id="GO:0016538">
    <property type="term" value="F:cyclin-dependent protein serine/threonine kinase regulator activity"/>
    <property type="evidence" value="ECO:0007669"/>
    <property type="project" value="InterPro"/>
</dbReference>
<dbReference type="SMART" id="SM00385">
    <property type="entry name" value="CYCLIN"/>
    <property type="match status" value="2"/>
</dbReference>
<dbReference type="CDD" id="cd20546">
    <property type="entry name" value="CYCLIN_SpCG1C_ScCTK2-like_rpt2"/>
    <property type="match status" value="1"/>
</dbReference>
<proteinExistence type="inferred from homology"/>
<organism evidence="3 4">
    <name type="scientific">Testicularia cyperi</name>
    <dbReference type="NCBI Taxonomy" id="1882483"/>
    <lineage>
        <taxon>Eukaryota</taxon>
        <taxon>Fungi</taxon>
        <taxon>Dikarya</taxon>
        <taxon>Basidiomycota</taxon>
        <taxon>Ustilaginomycotina</taxon>
        <taxon>Ustilaginomycetes</taxon>
        <taxon>Ustilaginales</taxon>
        <taxon>Anthracoideaceae</taxon>
        <taxon>Testicularia</taxon>
    </lineage>
</organism>
<dbReference type="InParanoid" id="A0A317XS66"/>
<feature type="domain" description="Cyclin-like" evidence="2">
    <location>
        <begin position="77"/>
        <end position="192"/>
    </location>
</feature>
<reference evidence="3 4" key="1">
    <citation type="journal article" date="2018" name="Mol. Biol. Evol.">
        <title>Broad Genomic Sampling Reveals a Smut Pathogenic Ancestry of the Fungal Clade Ustilaginomycotina.</title>
        <authorList>
            <person name="Kijpornyongpan T."/>
            <person name="Mondo S.J."/>
            <person name="Barry K."/>
            <person name="Sandor L."/>
            <person name="Lee J."/>
            <person name="Lipzen A."/>
            <person name="Pangilinan J."/>
            <person name="LaButti K."/>
            <person name="Hainaut M."/>
            <person name="Henrissat B."/>
            <person name="Grigoriev I.V."/>
            <person name="Spatafora J.W."/>
            <person name="Aime M.C."/>
        </authorList>
    </citation>
    <scope>NUCLEOTIDE SEQUENCE [LARGE SCALE GENOMIC DNA]</scope>
    <source>
        <strain evidence="3 4">MCA 3645</strain>
    </source>
</reference>
<dbReference type="AlphaFoldDB" id="A0A317XS66"/>
<evidence type="ECO:0000256" key="1">
    <source>
        <dbReference type="RuleBase" id="RU000383"/>
    </source>
</evidence>
<sequence length="314" mass="36047">MFLNLSACLNTRKIRLDYEKDDDGSVMVPITGSERSEERGPEYQWLFSKSDLHLTPSVLVAGIDTSSERQLRCKGIGLIYRVGDFMRLGQHVLNTACIFFHRFFMRKPLTYGPDRLGYGHYEMAATCIFLACKVEETHRKLPSIIEATMASLDKSPDGLRSWADRSFRANPASKDFARWRDIILVFEEVLLESLCFDLIVEHPHEILVKACFRLGVKNEVVRLAWTILNDCMRDPLCVMYEAPVLAAGAFRRACLANDIDPQTFTAEWSGTVEDKDKEEMRIHWEDVFDVDDSEARETADAIDKDVYEFHKELS</sequence>
<comment type="similarity">
    <text evidence="1">Belongs to the cyclin family.</text>
</comment>
<evidence type="ECO:0000259" key="2">
    <source>
        <dbReference type="SMART" id="SM00385"/>
    </source>
</evidence>
<dbReference type="EMBL" id="KZ819193">
    <property type="protein sequence ID" value="PWZ00141.1"/>
    <property type="molecule type" value="Genomic_DNA"/>
</dbReference>
<dbReference type="FunCoup" id="A0A317XS66">
    <property type="interactions" value="449"/>
</dbReference>
<accession>A0A317XS66</accession>
<protein>
    <submittedName>
        <fullName evidence="3">Cyclin-like protein</fullName>
    </submittedName>
</protein>
<dbReference type="SUPFAM" id="SSF47954">
    <property type="entry name" value="Cyclin-like"/>
    <property type="match status" value="2"/>
</dbReference>
<dbReference type="Gene3D" id="1.10.472.10">
    <property type="entry name" value="Cyclin-like"/>
    <property type="match status" value="2"/>
</dbReference>
<keyword evidence="4" id="KW-1185">Reference proteome</keyword>
<dbReference type="Proteomes" id="UP000246740">
    <property type="component" value="Unassembled WGS sequence"/>
</dbReference>
<dbReference type="OrthoDB" id="25002at2759"/>
<feature type="domain" description="Cyclin-like" evidence="2">
    <location>
        <begin position="205"/>
        <end position="289"/>
    </location>
</feature>
<dbReference type="GO" id="GO:0006357">
    <property type="term" value="P:regulation of transcription by RNA polymerase II"/>
    <property type="evidence" value="ECO:0007669"/>
    <property type="project" value="InterPro"/>
</dbReference>
<dbReference type="Pfam" id="PF00134">
    <property type="entry name" value="Cyclin_N"/>
    <property type="match status" value="1"/>
</dbReference>
<dbReference type="PANTHER" id="PTHR10026">
    <property type="entry name" value="CYCLIN"/>
    <property type="match status" value="1"/>
</dbReference>
<evidence type="ECO:0000313" key="4">
    <source>
        <dbReference type="Proteomes" id="UP000246740"/>
    </source>
</evidence>
<name>A0A317XS66_9BASI</name>
<gene>
    <name evidence="3" type="ORF">BCV70DRAFT_217157</name>
</gene>